<dbReference type="GO" id="GO:0003677">
    <property type="term" value="F:DNA binding"/>
    <property type="evidence" value="ECO:0007669"/>
    <property type="project" value="UniProtKB-KW"/>
</dbReference>
<proteinExistence type="inferred from homology"/>
<name>A0AAW8DUP6_9BURK</name>
<dbReference type="GO" id="GO:0003700">
    <property type="term" value="F:DNA-binding transcription factor activity"/>
    <property type="evidence" value="ECO:0007669"/>
    <property type="project" value="InterPro"/>
</dbReference>
<dbReference type="CDD" id="cd05466">
    <property type="entry name" value="PBP2_LTTR_substrate"/>
    <property type="match status" value="1"/>
</dbReference>
<dbReference type="InterPro" id="IPR036388">
    <property type="entry name" value="WH-like_DNA-bd_sf"/>
</dbReference>
<comment type="similarity">
    <text evidence="1">Belongs to the LysR transcriptional regulatory family.</text>
</comment>
<dbReference type="PANTHER" id="PTHR30346:SF28">
    <property type="entry name" value="HTH-TYPE TRANSCRIPTIONAL REGULATOR CYNR"/>
    <property type="match status" value="1"/>
</dbReference>
<keyword evidence="4" id="KW-0804">Transcription</keyword>
<gene>
    <name evidence="6" type="ORF">J2W25_002202</name>
</gene>
<dbReference type="Gene3D" id="3.40.190.290">
    <property type="match status" value="1"/>
</dbReference>
<feature type="domain" description="HTH lysR-type" evidence="5">
    <location>
        <begin position="1"/>
        <end position="58"/>
    </location>
</feature>
<keyword evidence="3" id="KW-0238">DNA-binding</keyword>
<dbReference type="FunFam" id="1.10.10.10:FF:000001">
    <property type="entry name" value="LysR family transcriptional regulator"/>
    <property type="match status" value="1"/>
</dbReference>
<reference evidence="6" key="1">
    <citation type="submission" date="2023-07" db="EMBL/GenBank/DDBJ databases">
        <title>Sorghum-associated microbial communities from plants grown in Nebraska, USA.</title>
        <authorList>
            <person name="Schachtman D."/>
        </authorList>
    </citation>
    <scope>NUCLEOTIDE SEQUENCE</scope>
    <source>
        <strain evidence="6">DS2795</strain>
    </source>
</reference>
<evidence type="ECO:0000256" key="4">
    <source>
        <dbReference type="ARBA" id="ARBA00023163"/>
    </source>
</evidence>
<dbReference type="InterPro" id="IPR036390">
    <property type="entry name" value="WH_DNA-bd_sf"/>
</dbReference>
<protein>
    <submittedName>
        <fullName evidence="6">LysR family cyn operon transcriptional activator</fullName>
    </submittedName>
</protein>
<dbReference type="InterPro" id="IPR005119">
    <property type="entry name" value="LysR_subst-bd"/>
</dbReference>
<accession>A0AAW8DUP6</accession>
<evidence type="ECO:0000256" key="2">
    <source>
        <dbReference type="ARBA" id="ARBA00023015"/>
    </source>
</evidence>
<dbReference type="PANTHER" id="PTHR30346">
    <property type="entry name" value="TRANSCRIPTIONAL DUAL REGULATOR HCAR-RELATED"/>
    <property type="match status" value="1"/>
</dbReference>
<dbReference type="AlphaFoldDB" id="A0AAW8DUP6"/>
<organism evidence="6 7">
    <name type="scientific">Variovorax boronicumulans</name>
    <dbReference type="NCBI Taxonomy" id="436515"/>
    <lineage>
        <taxon>Bacteria</taxon>
        <taxon>Pseudomonadati</taxon>
        <taxon>Pseudomonadota</taxon>
        <taxon>Betaproteobacteria</taxon>
        <taxon>Burkholderiales</taxon>
        <taxon>Comamonadaceae</taxon>
        <taxon>Variovorax</taxon>
    </lineage>
</organism>
<evidence type="ECO:0000256" key="3">
    <source>
        <dbReference type="ARBA" id="ARBA00023125"/>
    </source>
</evidence>
<dbReference type="Pfam" id="PF03466">
    <property type="entry name" value="LysR_substrate"/>
    <property type="match status" value="1"/>
</dbReference>
<dbReference type="Gene3D" id="1.10.10.10">
    <property type="entry name" value="Winged helix-like DNA-binding domain superfamily/Winged helix DNA-binding domain"/>
    <property type="match status" value="1"/>
</dbReference>
<evidence type="ECO:0000259" key="5">
    <source>
        <dbReference type="PROSITE" id="PS50931"/>
    </source>
</evidence>
<dbReference type="GO" id="GO:0032993">
    <property type="term" value="C:protein-DNA complex"/>
    <property type="evidence" value="ECO:0007669"/>
    <property type="project" value="TreeGrafter"/>
</dbReference>
<evidence type="ECO:0000256" key="1">
    <source>
        <dbReference type="ARBA" id="ARBA00009437"/>
    </source>
</evidence>
<comment type="caution">
    <text evidence="6">The sequence shown here is derived from an EMBL/GenBank/DDBJ whole genome shotgun (WGS) entry which is preliminary data.</text>
</comment>
<evidence type="ECO:0000313" key="7">
    <source>
        <dbReference type="Proteomes" id="UP001244295"/>
    </source>
</evidence>
<keyword evidence="2" id="KW-0805">Transcription regulation</keyword>
<evidence type="ECO:0000313" key="6">
    <source>
        <dbReference type="EMBL" id="MDP9923181.1"/>
    </source>
</evidence>
<dbReference type="EMBL" id="JAUSRR010000003">
    <property type="protein sequence ID" value="MDP9923181.1"/>
    <property type="molecule type" value="Genomic_DNA"/>
</dbReference>
<dbReference type="Proteomes" id="UP001244295">
    <property type="component" value="Unassembled WGS sequence"/>
</dbReference>
<dbReference type="Pfam" id="PF00126">
    <property type="entry name" value="HTH_1"/>
    <property type="match status" value="1"/>
</dbReference>
<dbReference type="RefSeq" id="WP_307636710.1">
    <property type="nucleotide sequence ID" value="NZ_JAUSRR010000003.1"/>
</dbReference>
<dbReference type="InterPro" id="IPR000847">
    <property type="entry name" value="LysR_HTH_N"/>
</dbReference>
<dbReference type="SUPFAM" id="SSF53850">
    <property type="entry name" value="Periplasmic binding protein-like II"/>
    <property type="match status" value="1"/>
</dbReference>
<dbReference type="PRINTS" id="PR00039">
    <property type="entry name" value="HTHLYSR"/>
</dbReference>
<sequence length="296" mass="32271">MELRHLRYFLALAERLNFTQAAAQVHVTQSTLSHQINRLEEELGQRLFDRGARHVALTAAGELFLPQAAKALAEIDIGIAMIGASDKAFTGALSLGTTMTLNMGLVPRCLAIFSQAHPSMRLTVEENTADGLIADMRAGRLDLILAYKPFDLEGLLFEPLYSEELVVAVNERHPFAARKRLRMVELHGRDLTLPARKYTTRVQIDEALRAAGAKPQIVVETSSIAGMLALVQQAPMATIVSRSALADHLGLLAIPLEGPTLQRTPGLIWLEGHSRTPTMASFAAVVRRVAKTLAEG</sequence>
<dbReference type="SUPFAM" id="SSF46785">
    <property type="entry name" value="Winged helix' DNA-binding domain"/>
    <property type="match status" value="1"/>
</dbReference>
<dbReference type="PROSITE" id="PS50931">
    <property type="entry name" value="HTH_LYSR"/>
    <property type="match status" value="1"/>
</dbReference>